<dbReference type="AlphaFoldDB" id="A0AAD9FQ22"/>
<sequence>MPLLQPPDPDIRPSDLSYTHAYSSIVSRVRRSGGSGSGGVVILVGTDVDGLLAARILSSLFRQDDVPYRLVPVGGYSELEARRDEALNSEELHTLILLSLGSLLPLTTYFALPPHCHLHIIDSHRPWNLQNLFGLDFVVNDDGEAVGDGRIWVWGDGEENGLANVKKSWEALEYEPSDSGSDTESDGESDSEEEDNEDDEDEENDDDDEGEEDEESGAIEGEASERRRKRRKGSTEEGKKKRRREDGDDRPRRLPRAVRDAHYDRIQRYYESGTSSGMSVAQTLYLLATVLERADNDLLWLAILSITHQYIASKIDRDQYEVYHGLFTDEVARLNAEPLGTKMPNPDDRSIANSEELRFMLFRHWNLYDAMLHSGYVASRMGIWREKGRKKLQGLLAKMGFSLQQCQQAYAHMDMDLKRHLPSKLDGIAPEYGLVELSYPSFTRAYGFTLASLSAADAVEGLCALLEAAKGVRLEIEKEGGRNGGEWFGGTRAWTVGRPEDDKENVDPQGHADGEEGTQVKKKEQAWHVANFWIAYDALEDIGLLRKSLPLAMTLHRSIIRQGSSLLEKNTIRPLRTFRFCALKEGPDLRLFAHPSTLSRLALWLVDATRDRWAEKDARSGKGGRSLPFVVACLNEDKGTYLVVGVTGAPEFGDVRKNKFGLAFQQAAEESGAGAKHDMFDTSVVEVRAEDLTAFIECLQLQST</sequence>
<dbReference type="EMBL" id="JAODAN010000006">
    <property type="protein sequence ID" value="KAK1923758.1"/>
    <property type="molecule type" value="Genomic_DNA"/>
</dbReference>
<dbReference type="GO" id="GO:0006270">
    <property type="term" value="P:DNA replication initiation"/>
    <property type="evidence" value="ECO:0007669"/>
    <property type="project" value="InterPro"/>
</dbReference>
<dbReference type="GO" id="GO:0003682">
    <property type="term" value="F:chromatin binding"/>
    <property type="evidence" value="ECO:0007669"/>
    <property type="project" value="TreeGrafter"/>
</dbReference>
<evidence type="ECO:0000256" key="6">
    <source>
        <dbReference type="SAM" id="MobiDB-lite"/>
    </source>
</evidence>
<dbReference type="GO" id="GO:0000727">
    <property type="term" value="P:double-strand break repair via break-induced replication"/>
    <property type="evidence" value="ECO:0007669"/>
    <property type="project" value="TreeGrafter"/>
</dbReference>
<dbReference type="InterPro" id="IPR003874">
    <property type="entry name" value="CDC45"/>
</dbReference>
<name>A0AAD9FQ22_PAPLA</name>
<dbReference type="GO" id="GO:0031261">
    <property type="term" value="C:DNA replication preinitiation complex"/>
    <property type="evidence" value="ECO:0007669"/>
    <property type="project" value="TreeGrafter"/>
</dbReference>
<feature type="region of interest" description="Disordered" evidence="6">
    <location>
        <begin position="494"/>
        <end position="520"/>
    </location>
</feature>
<gene>
    <name evidence="7" type="ORF">DB88DRAFT_473393</name>
</gene>
<feature type="compositionally biased region" description="Acidic residues" evidence="6">
    <location>
        <begin position="173"/>
        <end position="217"/>
    </location>
</feature>
<feature type="compositionally biased region" description="Basic and acidic residues" evidence="6">
    <location>
        <begin position="233"/>
        <end position="258"/>
    </location>
</feature>
<organism evidence="7 8">
    <name type="scientific">Papiliotrema laurentii</name>
    <name type="common">Cryptococcus laurentii</name>
    <dbReference type="NCBI Taxonomy" id="5418"/>
    <lineage>
        <taxon>Eukaryota</taxon>
        <taxon>Fungi</taxon>
        <taxon>Dikarya</taxon>
        <taxon>Basidiomycota</taxon>
        <taxon>Agaricomycotina</taxon>
        <taxon>Tremellomycetes</taxon>
        <taxon>Tremellales</taxon>
        <taxon>Rhynchogastremaceae</taxon>
        <taxon>Papiliotrema</taxon>
    </lineage>
</organism>
<feature type="region of interest" description="Disordered" evidence="6">
    <location>
        <begin position="173"/>
        <end position="258"/>
    </location>
</feature>
<accession>A0AAD9FQ22</accession>
<comment type="similarity">
    <text evidence="2">Belongs to the CDC45 family.</text>
</comment>
<protein>
    <submittedName>
        <fullName evidence="7">CDC45 family</fullName>
    </submittedName>
</protein>
<dbReference type="PANTHER" id="PTHR10507:SF0">
    <property type="entry name" value="CELL DIVISION CONTROL PROTEIN 45 HOMOLOG"/>
    <property type="match status" value="1"/>
</dbReference>
<evidence type="ECO:0000256" key="2">
    <source>
        <dbReference type="ARBA" id="ARBA00010727"/>
    </source>
</evidence>
<proteinExistence type="inferred from homology"/>
<feature type="compositionally biased region" description="Basic and acidic residues" evidence="6">
    <location>
        <begin position="510"/>
        <end position="520"/>
    </location>
</feature>
<evidence type="ECO:0000256" key="1">
    <source>
        <dbReference type="ARBA" id="ARBA00004123"/>
    </source>
</evidence>
<dbReference type="GO" id="GO:0003697">
    <property type="term" value="F:single-stranded DNA binding"/>
    <property type="evidence" value="ECO:0007669"/>
    <property type="project" value="TreeGrafter"/>
</dbReference>
<evidence type="ECO:0000313" key="8">
    <source>
        <dbReference type="Proteomes" id="UP001182556"/>
    </source>
</evidence>
<dbReference type="PANTHER" id="PTHR10507">
    <property type="entry name" value="CDC45-RELATED PROTEIN"/>
    <property type="match status" value="1"/>
</dbReference>
<dbReference type="Pfam" id="PF02724">
    <property type="entry name" value="CDC45"/>
    <property type="match status" value="1"/>
</dbReference>
<keyword evidence="3" id="KW-0235">DNA replication</keyword>
<evidence type="ECO:0000256" key="5">
    <source>
        <dbReference type="ARBA" id="ARBA00023306"/>
    </source>
</evidence>
<evidence type="ECO:0000313" key="7">
    <source>
        <dbReference type="EMBL" id="KAK1923758.1"/>
    </source>
</evidence>
<dbReference type="GO" id="GO:0003688">
    <property type="term" value="F:DNA replication origin binding"/>
    <property type="evidence" value="ECO:0007669"/>
    <property type="project" value="TreeGrafter"/>
</dbReference>
<dbReference type="Proteomes" id="UP001182556">
    <property type="component" value="Unassembled WGS sequence"/>
</dbReference>
<evidence type="ECO:0000256" key="3">
    <source>
        <dbReference type="ARBA" id="ARBA00022705"/>
    </source>
</evidence>
<comment type="subcellular location">
    <subcellularLocation>
        <location evidence="1">Nucleus</location>
    </subcellularLocation>
</comment>
<evidence type="ECO:0000256" key="4">
    <source>
        <dbReference type="ARBA" id="ARBA00023242"/>
    </source>
</evidence>
<dbReference type="GO" id="GO:1902977">
    <property type="term" value="P:mitotic DNA replication preinitiation complex assembly"/>
    <property type="evidence" value="ECO:0007669"/>
    <property type="project" value="TreeGrafter"/>
</dbReference>
<comment type="caution">
    <text evidence="7">The sequence shown here is derived from an EMBL/GenBank/DDBJ whole genome shotgun (WGS) entry which is preliminary data.</text>
</comment>
<reference evidence="7" key="1">
    <citation type="submission" date="2023-02" db="EMBL/GenBank/DDBJ databases">
        <title>Identification and recombinant expression of a fungal hydrolase from Papiliotrema laurentii that hydrolyzes apple cutin and clears colloidal polyester polyurethane.</title>
        <authorList>
            <consortium name="DOE Joint Genome Institute"/>
            <person name="Roman V.A."/>
            <person name="Bojanowski C."/>
            <person name="Crable B.R."/>
            <person name="Wagner D.N."/>
            <person name="Hung C.S."/>
            <person name="Nadeau L.J."/>
            <person name="Schratz L."/>
            <person name="Haridas S."/>
            <person name="Pangilinan J."/>
            <person name="Lipzen A."/>
            <person name="Na H."/>
            <person name="Yan M."/>
            <person name="Ng V."/>
            <person name="Grigoriev I.V."/>
            <person name="Spatafora J.W."/>
            <person name="Barlow D."/>
            <person name="Biffinger J."/>
            <person name="Kelley-Loughnane N."/>
            <person name="Varaljay V.A."/>
            <person name="Crookes-Goodson W.J."/>
        </authorList>
    </citation>
    <scope>NUCLEOTIDE SEQUENCE</scope>
    <source>
        <strain evidence="7">5307AH</strain>
    </source>
</reference>
<keyword evidence="8" id="KW-1185">Reference proteome</keyword>
<keyword evidence="5" id="KW-0131">Cell cycle</keyword>
<keyword evidence="4" id="KW-0539">Nucleus</keyword>